<dbReference type="GO" id="GO:0000148">
    <property type="term" value="C:1,3-beta-D-glucan synthase complex"/>
    <property type="evidence" value="ECO:0007669"/>
    <property type="project" value="InterPro"/>
</dbReference>
<organism evidence="13 14">
    <name type="scientific">Saprolegnia parasitica (strain CBS 223.65)</name>
    <dbReference type="NCBI Taxonomy" id="695850"/>
    <lineage>
        <taxon>Eukaryota</taxon>
        <taxon>Sar</taxon>
        <taxon>Stramenopiles</taxon>
        <taxon>Oomycota</taxon>
        <taxon>Saprolegniomycetes</taxon>
        <taxon>Saprolegniales</taxon>
        <taxon>Saprolegniaceae</taxon>
        <taxon>Saprolegnia</taxon>
    </lineage>
</organism>
<dbReference type="PANTHER" id="PTHR12741">
    <property type="entry name" value="LYST-INTERACTING PROTEIN LIP5 DOPAMINE RESPONSIVE PROTEIN DRG-1"/>
    <property type="match status" value="1"/>
</dbReference>
<keyword evidence="7 11" id="KW-1133">Transmembrane helix</keyword>
<evidence type="ECO:0000256" key="6">
    <source>
        <dbReference type="ARBA" id="ARBA00022692"/>
    </source>
</evidence>
<evidence type="ECO:0000256" key="11">
    <source>
        <dbReference type="SAM" id="Phobius"/>
    </source>
</evidence>
<feature type="transmembrane region" description="Helical" evidence="11">
    <location>
        <begin position="1580"/>
        <end position="1598"/>
    </location>
</feature>
<evidence type="ECO:0000256" key="10">
    <source>
        <dbReference type="SAM" id="MobiDB-lite"/>
    </source>
</evidence>
<dbReference type="EC" id="2.4.1.34" evidence="3"/>
<feature type="transmembrane region" description="Helical" evidence="11">
    <location>
        <begin position="1926"/>
        <end position="1944"/>
    </location>
</feature>
<protein>
    <recommendedName>
        <fullName evidence="3">1,3-beta-glucan synthase</fullName>
        <ecNumber evidence="3">2.4.1.34</ecNumber>
    </recommendedName>
</protein>
<dbReference type="GO" id="GO:0003843">
    <property type="term" value="F:1,3-beta-D-glucan synthase activity"/>
    <property type="evidence" value="ECO:0007669"/>
    <property type="project" value="UniProtKB-EC"/>
</dbReference>
<dbReference type="GeneID" id="24124907"/>
<evidence type="ECO:0000256" key="8">
    <source>
        <dbReference type="ARBA" id="ARBA00023136"/>
    </source>
</evidence>
<proteinExistence type="inferred from homology"/>
<feature type="compositionally biased region" description="Polar residues" evidence="10">
    <location>
        <begin position="804"/>
        <end position="814"/>
    </location>
</feature>
<feature type="transmembrane region" description="Helical" evidence="11">
    <location>
        <begin position="1864"/>
        <end position="1883"/>
    </location>
</feature>
<dbReference type="InterPro" id="IPR026899">
    <property type="entry name" value="FKS1-like_dom1"/>
</dbReference>
<feature type="compositionally biased region" description="Basic residues" evidence="10">
    <location>
        <begin position="1983"/>
        <end position="1992"/>
    </location>
</feature>
<keyword evidence="6 11" id="KW-0812">Transmembrane</keyword>
<feature type="transmembrane region" description="Helical" evidence="11">
    <location>
        <begin position="602"/>
        <end position="622"/>
    </location>
</feature>
<dbReference type="STRING" id="695850.A0A067D1M8"/>
<keyword evidence="14" id="KW-1185">Reference proteome</keyword>
<feature type="transmembrane region" description="Helical" evidence="11">
    <location>
        <begin position="1785"/>
        <end position="1802"/>
    </location>
</feature>
<feature type="domain" description="1,3-beta-glucan synthase component FKS1-like" evidence="12">
    <location>
        <begin position="216"/>
        <end position="322"/>
    </location>
</feature>
<dbReference type="KEGG" id="spar:SPRG_02352"/>
<feature type="transmembrane region" description="Helical" evidence="11">
    <location>
        <begin position="1889"/>
        <end position="1906"/>
    </location>
</feature>
<evidence type="ECO:0000313" key="14">
    <source>
        <dbReference type="Proteomes" id="UP000030745"/>
    </source>
</evidence>
<dbReference type="Pfam" id="PF02364">
    <property type="entry name" value="Glucan_synthase"/>
    <property type="match status" value="1"/>
</dbReference>
<dbReference type="GO" id="GO:0006075">
    <property type="term" value="P:(1-&gt;3)-beta-D-glucan biosynthetic process"/>
    <property type="evidence" value="ECO:0007669"/>
    <property type="project" value="InterPro"/>
</dbReference>
<evidence type="ECO:0000256" key="9">
    <source>
        <dbReference type="ARBA" id="ARBA00047777"/>
    </source>
</evidence>
<dbReference type="PANTHER" id="PTHR12741:SF48">
    <property type="entry name" value="1,3-BETA-GLUCAN SYNTHASE COMPONENT FKS1-RELATED"/>
    <property type="match status" value="1"/>
</dbReference>
<dbReference type="InterPro" id="IPR003440">
    <property type="entry name" value="Glyco_trans_48_dom"/>
</dbReference>
<evidence type="ECO:0000256" key="5">
    <source>
        <dbReference type="ARBA" id="ARBA00022679"/>
    </source>
</evidence>
<feature type="transmembrane region" description="Helical" evidence="11">
    <location>
        <begin position="681"/>
        <end position="701"/>
    </location>
</feature>
<evidence type="ECO:0000256" key="1">
    <source>
        <dbReference type="ARBA" id="ARBA00004141"/>
    </source>
</evidence>
<feature type="region of interest" description="Disordered" evidence="10">
    <location>
        <begin position="1970"/>
        <end position="1992"/>
    </location>
</feature>
<comment type="catalytic activity">
    <reaction evidence="9">
        <text>[(1-&gt;3)-beta-D-glucosyl](n) + UDP-alpha-D-glucose = [(1-&gt;3)-beta-D-glucosyl](n+1) + UDP + H(+)</text>
        <dbReference type="Rhea" id="RHEA:21476"/>
        <dbReference type="Rhea" id="RHEA-COMP:11146"/>
        <dbReference type="Rhea" id="RHEA-COMP:14303"/>
        <dbReference type="ChEBI" id="CHEBI:15378"/>
        <dbReference type="ChEBI" id="CHEBI:37671"/>
        <dbReference type="ChEBI" id="CHEBI:58223"/>
        <dbReference type="ChEBI" id="CHEBI:58885"/>
        <dbReference type="EC" id="2.4.1.34"/>
    </reaction>
</comment>
<evidence type="ECO:0000256" key="2">
    <source>
        <dbReference type="ARBA" id="ARBA00009040"/>
    </source>
</evidence>
<keyword evidence="5" id="KW-0808">Transferase</keyword>
<comment type="similarity">
    <text evidence="2">Belongs to the glycosyltransferase 48 family.</text>
</comment>
<evidence type="ECO:0000256" key="7">
    <source>
        <dbReference type="ARBA" id="ARBA00022989"/>
    </source>
</evidence>
<gene>
    <name evidence="13" type="ORF">SPRG_02352</name>
</gene>
<evidence type="ECO:0000256" key="3">
    <source>
        <dbReference type="ARBA" id="ARBA00012589"/>
    </source>
</evidence>
<evidence type="ECO:0000256" key="4">
    <source>
        <dbReference type="ARBA" id="ARBA00022676"/>
    </source>
</evidence>
<evidence type="ECO:0000259" key="12">
    <source>
        <dbReference type="SMART" id="SM01205"/>
    </source>
</evidence>
<sequence>MGRTTEGEEGSLEMQKELCDEGMALVNAGIALQNAGDADGAERDFARAVELMERALALTYASPDDQEAASRLNNKMSRYIKMIKSQRAKAGTTPTTKRVTGKCNVLEMDALPARYQPIAQLFASSPAYGNIFTTLQQTFGFQDGSVANQREHLMLLLANFKEYVDESNVKDAANGAKDAQADMDLLLKAIDKFHTRLFTNYTKWAKYLGQKPKFTKEPLVDIVLFFLLWGEAGNFRQTPELLCFLFFSLAPSVVGANTGNAQESGYFLSRVIRPMYNEVKKDNDKKTPMGVRAPHTEIRNYDDFNEFFWTKKCLKYDAISIAEAFGAVNKAGNPSIVKKTFMERRSWLRALLSFRRIFVSHFVLFLATLAFAVNMVLVCPVTPIMYGEDLGATVQFFGHLYYKPKPSFLSNDDATMEFVTRGCNLPKLATCLGVPNYNPGVTFQYLPEDFKMLLNDVPFTNCLQLISGQCTCYLDLLDLCFSQTGTGLMVNTDVAGNRKTVSVTYDQTKCMPKYKKAALNVINTSGNGKLNCQACRLEASNLMDSLPYLIPQFLDFGRSDMGPLIMLGGAGCVGLLMVWELQNRLFSSVGIGFVGRSMPVPCGAYCRYFCFWILLFAVKLMFDYQFMVKSLVETTLFIWLSDPTQYLQVSHFMLQISYHNVIYIFFLWMPAIIVFLYDAQIFYAILSVVFGSVRGFTLRIGELRSFRILRLTFKSIPKVFNKKIVSNLIEADAAKKKKKRKKAKKGEKINDEDAAPERHFLPISYDDGSKPMTVKTQAYSSLLEQGHDLSGNYTEMSTPHDSDMSPTSARSSMSDPIAGVTGPEFERAIPFAMAWNRCLASMRDEDVLSNRELSVLSYLIDSKAAAERRLYAPVFLTAGKLDESLDIATECYAVYDQLKTDKKKDKALQKMESAMTERLVKDDLRVQAILGSYKFASQIIKLLLGDEHKELDACFNFIEESVFQHTTLKGLNLSVLYHCKTSCADLMKAILDVPSGASEANIKFQRCLYHVIDSVEVVLTHMKKVLSKQENLVKILTDTPLKPNSFFFPADGQHYASVQLLKLVNDQTAMDIVSRAYQLLTVDNVDAEPKSPEGQRRLRFFANSLFMEMPEAKPVRRMHSFSISTPYFNEIVLYSIKELTTENDDAIKLLYYLQTINPFEWENFLERINCKDMHEALKKFPEEVQLWASYRGQTLARTVRGMMYNEDAIRFLHWLEIGENEPMHLKACSCNACLQLNEMDEQRQQATDIDFLLTKHPGLRVAYVDGPKKMKEGPPKYFSCLVRAVGDKIVEVYRVELPGDPIIGEGKPENQNHAVIFTRGEWLQCIDMNQDGYLEECLKMPNLLATVDRKDHAKNPLTIIGFREYVFTGGVSNLASFMQIQELSFVSLGQRMLALFHVRQHYGHPDIFDKMFAMTTGGTAKSSRGINLSEDIFAGFNTTLRGGHVSHEEFIQVGKGRDVGMQQLALFEAKLSSGAGECVISRDAMRMANRLDYFRLNSWFYGNLGWYFTQTMTVFGVYFFIYGKIYFALSGMDAFFLQSGGMGISGVLNTSWALQFGFLLVVPVIAVVGVEQGFRHGITYVLWNCMSLGPIFFTFQMGNRMNHFDRTLIHGGAKYRATGRGFTIKHEKFAELFRFYAFSHFYRGVELAFLLVLYYAYGTFSWCNCSWMMDLSYYNNIQPLANEWTTRCYANYYQTCVLPTNQNYGIMSYSLWLIAATWMWAPFFFNPSGLDWAKVIEDYNDWQHWLQTKNDSSESWLGWWTTELEYLEHSTPFSRFVQIVRKTRFFFVALGIYLQLMYRLFYKDQNKVVATDLAKAGFLEFYKPYMIVGALFVLMLLLVCCGYVSNRITKKMSLKQKRLRKLKFHLSFAVLVLTVLLLLYLSLAALVEIAIIVLLGAYYVLQVNMARLRYSHVIIRTMASGFDRSVGWIVFGPILFIAMFMPFISDFQQRVMFNSAFTSGLEVSKLFSNDAVAPQQAPPPKTKSSKKKKRDD</sequence>
<dbReference type="VEuPathDB" id="FungiDB:SPRG_02352"/>
<feature type="transmembrane region" description="Helical" evidence="11">
    <location>
        <begin position="1822"/>
        <end position="1844"/>
    </location>
</feature>
<reference evidence="13 14" key="1">
    <citation type="journal article" date="2013" name="PLoS Genet.">
        <title>Distinctive expansion of potential virulence genes in the genome of the oomycete fish pathogen Saprolegnia parasitica.</title>
        <authorList>
            <person name="Jiang R.H."/>
            <person name="de Bruijn I."/>
            <person name="Haas B.J."/>
            <person name="Belmonte R."/>
            <person name="Lobach L."/>
            <person name="Christie J."/>
            <person name="van den Ackerveken G."/>
            <person name="Bottin A."/>
            <person name="Bulone V."/>
            <person name="Diaz-Moreno S.M."/>
            <person name="Dumas B."/>
            <person name="Fan L."/>
            <person name="Gaulin E."/>
            <person name="Govers F."/>
            <person name="Grenville-Briggs L.J."/>
            <person name="Horner N.R."/>
            <person name="Levin J.Z."/>
            <person name="Mammella M."/>
            <person name="Meijer H.J."/>
            <person name="Morris P."/>
            <person name="Nusbaum C."/>
            <person name="Oome S."/>
            <person name="Phillips A.J."/>
            <person name="van Rooyen D."/>
            <person name="Rzeszutek E."/>
            <person name="Saraiva M."/>
            <person name="Secombes C.J."/>
            <person name="Seidl M.F."/>
            <person name="Snel B."/>
            <person name="Stassen J.H."/>
            <person name="Sykes S."/>
            <person name="Tripathy S."/>
            <person name="van den Berg H."/>
            <person name="Vega-Arreguin J.C."/>
            <person name="Wawra S."/>
            <person name="Young S.K."/>
            <person name="Zeng Q."/>
            <person name="Dieguez-Uribeondo J."/>
            <person name="Russ C."/>
            <person name="Tyler B.M."/>
            <person name="van West P."/>
        </authorList>
    </citation>
    <scope>NUCLEOTIDE SEQUENCE [LARGE SCALE GENOMIC DNA]</scope>
    <source>
        <strain evidence="13 14">CBS 223.65</strain>
    </source>
</reference>
<feature type="region of interest" description="Disordered" evidence="10">
    <location>
        <begin position="790"/>
        <end position="816"/>
    </location>
</feature>
<comment type="subcellular location">
    <subcellularLocation>
        <location evidence="1">Membrane</location>
        <topology evidence="1">Multi-pass membrane protein</topology>
    </subcellularLocation>
</comment>
<dbReference type="RefSeq" id="XP_012196318.1">
    <property type="nucleotide sequence ID" value="XM_012340928.1"/>
</dbReference>
<dbReference type="SMART" id="SM01205">
    <property type="entry name" value="FKS1_dom1"/>
    <property type="match status" value="1"/>
</dbReference>
<feature type="transmembrane region" description="Helical" evidence="11">
    <location>
        <begin position="656"/>
        <end position="675"/>
    </location>
</feature>
<feature type="transmembrane region" description="Helical" evidence="11">
    <location>
        <begin position="1547"/>
        <end position="1568"/>
    </location>
</feature>
<dbReference type="Proteomes" id="UP000030745">
    <property type="component" value="Unassembled WGS sequence"/>
</dbReference>
<feature type="transmembrane region" description="Helical" evidence="11">
    <location>
        <begin position="358"/>
        <end position="378"/>
    </location>
</feature>
<keyword evidence="8 11" id="KW-0472">Membrane</keyword>
<dbReference type="EMBL" id="KK583194">
    <property type="protein sequence ID" value="KDO32651.1"/>
    <property type="molecule type" value="Genomic_DNA"/>
</dbReference>
<dbReference type="GO" id="GO:0005886">
    <property type="term" value="C:plasma membrane"/>
    <property type="evidence" value="ECO:0007669"/>
    <property type="project" value="TreeGrafter"/>
</dbReference>
<dbReference type="OrthoDB" id="1880850at2759"/>
<accession>A0A067D1M8</accession>
<keyword evidence="4" id="KW-0328">Glycosyltransferase</keyword>
<feature type="transmembrane region" description="Helical" evidence="11">
    <location>
        <begin position="1635"/>
        <end position="1657"/>
    </location>
</feature>
<dbReference type="Pfam" id="PF14288">
    <property type="entry name" value="FKS1_dom1"/>
    <property type="match status" value="1"/>
</dbReference>
<evidence type="ECO:0000313" key="13">
    <source>
        <dbReference type="EMBL" id="KDO32651.1"/>
    </source>
</evidence>
<name>A0A067D1M8_SAPPC</name>
<dbReference type="OMA" id="ICENEVM"/>